<gene>
    <name evidence="2" type="ORF">CGS55_05405</name>
</gene>
<accession>A0A2A7A1E1</accession>
<dbReference type="InterPro" id="IPR053136">
    <property type="entry name" value="UTP_pyrophosphatase-like"/>
</dbReference>
<sequence>MPTKPCTQLRSVEGIQYELVRKKVKQLHLRVRSNGTVMVSIPLTASLEQADRFVLQNAQWIRDTRVKNIAKLNRDNADLPDKATALAYFTAMSDKVYPAFAGVLGGQKPILKVRSMTSCWGVCCPAKRQITFALQLYNQPPAAQIYVVVHEYCHFLQLNHSPAFWAEVEKLLPDWKARRELLKR</sequence>
<keyword evidence="2" id="KW-0378">Hydrolase</keyword>
<organism evidence="2 3">
    <name type="scientific">Faecalibacterium prausnitzii</name>
    <dbReference type="NCBI Taxonomy" id="853"/>
    <lineage>
        <taxon>Bacteria</taxon>
        <taxon>Bacillati</taxon>
        <taxon>Bacillota</taxon>
        <taxon>Clostridia</taxon>
        <taxon>Eubacteriales</taxon>
        <taxon>Oscillospiraceae</taxon>
        <taxon>Faecalibacterium</taxon>
    </lineage>
</organism>
<name>A0A2A7A1E1_9FIRM</name>
<dbReference type="EMBL" id="NMTV01000035">
    <property type="protein sequence ID" value="PDX72916.1"/>
    <property type="molecule type" value="Genomic_DNA"/>
</dbReference>
<dbReference type="Proteomes" id="UP000219901">
    <property type="component" value="Unassembled WGS sequence"/>
</dbReference>
<dbReference type="AlphaFoldDB" id="A0A2A7A1E1"/>
<dbReference type="Pfam" id="PF01863">
    <property type="entry name" value="YgjP-like"/>
    <property type="match status" value="1"/>
</dbReference>
<dbReference type="GO" id="GO:0016787">
    <property type="term" value="F:hydrolase activity"/>
    <property type="evidence" value="ECO:0007669"/>
    <property type="project" value="UniProtKB-KW"/>
</dbReference>
<evidence type="ECO:0000259" key="1">
    <source>
        <dbReference type="Pfam" id="PF01863"/>
    </source>
</evidence>
<dbReference type="CDD" id="cd07344">
    <property type="entry name" value="M48_yhfN_like"/>
    <property type="match status" value="1"/>
</dbReference>
<evidence type="ECO:0000313" key="2">
    <source>
        <dbReference type="EMBL" id="PDX72916.1"/>
    </source>
</evidence>
<comment type="caution">
    <text evidence="2">The sequence shown here is derived from an EMBL/GenBank/DDBJ whole genome shotgun (WGS) entry which is preliminary data.</text>
</comment>
<proteinExistence type="predicted"/>
<dbReference type="InterPro" id="IPR002725">
    <property type="entry name" value="YgjP-like_metallopeptidase"/>
</dbReference>
<reference evidence="2 3" key="1">
    <citation type="journal article" date="2017" name="Front. Microbiol.">
        <title>New Insights into the Diversity of the Genus Faecalibacterium.</title>
        <authorList>
            <person name="Benevides L."/>
            <person name="Burman S."/>
            <person name="Martin R."/>
            <person name="Robert V."/>
            <person name="Thomas M."/>
            <person name="Miquel S."/>
            <person name="Chain F."/>
            <person name="Sokol H."/>
            <person name="Bermudez-Humaran L.G."/>
            <person name="Morrison M."/>
            <person name="Langella P."/>
            <person name="Azevedo V.A."/>
            <person name="Chatel J.M."/>
            <person name="Soares S."/>
        </authorList>
    </citation>
    <scope>NUCLEOTIDE SEQUENCE [LARGE SCALE GENOMIC DNA]</scope>
    <source>
        <strain evidence="2 3">CNCM I 4546</strain>
    </source>
</reference>
<protein>
    <submittedName>
        <fullName evidence="2">Metal-dependent hydrolase</fullName>
    </submittedName>
</protein>
<evidence type="ECO:0000313" key="3">
    <source>
        <dbReference type="Proteomes" id="UP000219901"/>
    </source>
</evidence>
<dbReference type="RefSeq" id="WP_097782913.1">
    <property type="nucleotide sequence ID" value="NZ_NMTV01000035.1"/>
</dbReference>
<dbReference type="PANTHER" id="PTHR30399:SF1">
    <property type="entry name" value="UTP PYROPHOSPHATASE"/>
    <property type="match status" value="1"/>
</dbReference>
<dbReference type="Gene3D" id="3.30.2010.10">
    <property type="entry name" value="Metalloproteases ('zincins'), catalytic domain"/>
    <property type="match status" value="1"/>
</dbReference>
<feature type="domain" description="YgjP-like metallopeptidase" evidence="1">
    <location>
        <begin position="97"/>
        <end position="184"/>
    </location>
</feature>
<dbReference type="PANTHER" id="PTHR30399">
    <property type="entry name" value="UNCHARACTERIZED PROTEIN YGJP"/>
    <property type="match status" value="1"/>
</dbReference>